<protein>
    <submittedName>
        <fullName evidence="1">Uncharacterized protein</fullName>
    </submittedName>
</protein>
<sequence>MSFTAVNEDGTESRVVTLEKLPGATELRAELILALAELNGPRKRWRSIYSLKTGYDTISAFLRWLDDQGHQPQSVANISVAMWDAWTLHNGGASSVHGSIKISMVRAVLLCVPERSDALAQAMSRRVGMPTPVIQQSYTEEEFRRIRRAARKAVHDAYRRITRNFELVARLQAGVDLSLKDKTHAVALLEVMEHGMPQSNDSFKSLGAWSDKARPLTRHAQRPLFLTPHEAWACAVLLAAEAGWNRSVIHRLGLPDDSAGAGDDVDVYTVPLNKPRRGIHQHSTTTVLGNTGLGRALKWITAATDPARTVLARSEHPPERLLLYSNFNERTRGSRFSWGAPTGKNTKCPPWGVPDLHPISLRKLRRTHQVLFDRSPAQNTRETHEDVYLRNDSTAPGHAHETVAAGLADAMARAESFVKMRMVPEERVNDAVRSGQSDTAIAACADYEHHPDTGTPCTESFLACLGCTNAIATPRHLPRLVLTRAGLAQLSSTITTDEWVRRWEHHYLRLCSLLQRHSTKAEQNAAMKSATERDRDLVTRMLDGGYSAP</sequence>
<dbReference type="AlphaFoldDB" id="A0A1A3HC25"/>
<comment type="caution">
    <text evidence="1">The sequence shown here is derived from an EMBL/GenBank/DDBJ whole genome shotgun (WGS) entry which is preliminary data.</text>
</comment>
<reference evidence="1 2" key="1">
    <citation type="submission" date="2016-06" db="EMBL/GenBank/DDBJ databases">
        <authorList>
            <person name="Kjaerup R.B."/>
            <person name="Dalgaard T.S."/>
            <person name="Juul-Madsen H.R."/>
        </authorList>
    </citation>
    <scope>NUCLEOTIDE SEQUENCE [LARGE SCALE GENOMIC DNA]</scope>
    <source>
        <strain evidence="1 2">1127319.6</strain>
    </source>
</reference>
<dbReference type="EMBL" id="LZLC01000035">
    <property type="protein sequence ID" value="OBJ45600.1"/>
    <property type="molecule type" value="Genomic_DNA"/>
</dbReference>
<proteinExistence type="predicted"/>
<evidence type="ECO:0000313" key="1">
    <source>
        <dbReference type="EMBL" id="OBJ45600.1"/>
    </source>
</evidence>
<dbReference type="Proteomes" id="UP000093898">
    <property type="component" value="Unassembled WGS sequence"/>
</dbReference>
<evidence type="ECO:0000313" key="2">
    <source>
        <dbReference type="Proteomes" id="UP000093898"/>
    </source>
</evidence>
<accession>A0A1A3HC25</accession>
<name>A0A1A3HC25_MYCMU</name>
<gene>
    <name evidence="1" type="ORF">A5630_01155</name>
</gene>
<organism evidence="1 2">
    <name type="scientific">Mycolicibacterium mucogenicum</name>
    <name type="common">Mycobacterium mucogenicum</name>
    <dbReference type="NCBI Taxonomy" id="56689"/>
    <lineage>
        <taxon>Bacteria</taxon>
        <taxon>Bacillati</taxon>
        <taxon>Actinomycetota</taxon>
        <taxon>Actinomycetes</taxon>
        <taxon>Mycobacteriales</taxon>
        <taxon>Mycobacteriaceae</taxon>
        <taxon>Mycolicibacterium</taxon>
    </lineage>
</organism>